<protein>
    <submittedName>
        <fullName evidence="1">Uncharacterized protein</fullName>
    </submittedName>
</protein>
<feature type="non-terminal residue" evidence="1">
    <location>
        <position position="1"/>
    </location>
</feature>
<reference evidence="1" key="1">
    <citation type="submission" date="2018-05" db="EMBL/GenBank/DDBJ databases">
        <title>Draft genome of Mucuna pruriens seed.</title>
        <authorList>
            <person name="Nnadi N.E."/>
            <person name="Vos R."/>
            <person name="Hasami M.H."/>
            <person name="Devisetty U.K."/>
            <person name="Aguiy J.C."/>
        </authorList>
    </citation>
    <scope>NUCLEOTIDE SEQUENCE [LARGE SCALE GENOMIC DNA]</scope>
    <source>
        <strain evidence="1">JCA_2017</strain>
    </source>
</reference>
<dbReference type="Proteomes" id="UP000257109">
    <property type="component" value="Unassembled WGS sequence"/>
</dbReference>
<comment type="caution">
    <text evidence="1">The sequence shown here is derived from an EMBL/GenBank/DDBJ whole genome shotgun (WGS) entry which is preliminary data.</text>
</comment>
<organism evidence="1 2">
    <name type="scientific">Mucuna pruriens</name>
    <name type="common">Velvet bean</name>
    <name type="synonym">Dolichos pruriens</name>
    <dbReference type="NCBI Taxonomy" id="157652"/>
    <lineage>
        <taxon>Eukaryota</taxon>
        <taxon>Viridiplantae</taxon>
        <taxon>Streptophyta</taxon>
        <taxon>Embryophyta</taxon>
        <taxon>Tracheophyta</taxon>
        <taxon>Spermatophyta</taxon>
        <taxon>Magnoliopsida</taxon>
        <taxon>eudicotyledons</taxon>
        <taxon>Gunneridae</taxon>
        <taxon>Pentapetalae</taxon>
        <taxon>rosids</taxon>
        <taxon>fabids</taxon>
        <taxon>Fabales</taxon>
        <taxon>Fabaceae</taxon>
        <taxon>Papilionoideae</taxon>
        <taxon>50 kb inversion clade</taxon>
        <taxon>NPAAA clade</taxon>
        <taxon>indigoferoid/millettioid clade</taxon>
        <taxon>Phaseoleae</taxon>
        <taxon>Mucuna</taxon>
    </lineage>
</organism>
<dbReference type="AlphaFoldDB" id="A0A371E2V2"/>
<evidence type="ECO:0000313" key="1">
    <source>
        <dbReference type="EMBL" id="RDX60371.1"/>
    </source>
</evidence>
<evidence type="ECO:0000313" key="2">
    <source>
        <dbReference type="Proteomes" id="UP000257109"/>
    </source>
</evidence>
<gene>
    <name evidence="1" type="ORF">CR513_61493</name>
</gene>
<name>A0A371E2V2_MUCPR</name>
<accession>A0A371E2V2</accession>
<keyword evidence="2" id="KW-1185">Reference proteome</keyword>
<proteinExistence type="predicted"/>
<dbReference type="EMBL" id="QJKJ01016911">
    <property type="protein sequence ID" value="RDX60371.1"/>
    <property type="molecule type" value="Genomic_DNA"/>
</dbReference>
<sequence length="75" mass="8699">MTSIRTIIGLAVKLYLKIEQLDVKTTLLRRNLYGATRRFCKIKQGIFVSFKEKPLCSQTNSKTMVKEVQPFYDPT</sequence>